<dbReference type="PIRSF" id="PIRSF018455">
    <property type="entry name" value="MepA"/>
    <property type="match status" value="1"/>
</dbReference>
<evidence type="ECO:0000256" key="4">
    <source>
        <dbReference type="SAM" id="SignalP"/>
    </source>
</evidence>
<evidence type="ECO:0000256" key="2">
    <source>
        <dbReference type="ARBA" id="ARBA00022723"/>
    </source>
</evidence>
<comment type="caution">
    <text evidence="5">The sequence shown here is derived from an EMBL/GenBank/DDBJ whole genome shotgun (WGS) entry which is preliminary data.</text>
</comment>
<reference evidence="5 6" key="1">
    <citation type="submission" date="2021-06" db="EMBL/GenBank/DDBJ databases">
        <title>Falsochrobactrum tianjin sp.nov., a new petroleum-degrading bacteria isolated from oily soils.</title>
        <authorList>
            <person name="Chen G."/>
            <person name="Chen H."/>
            <person name="Tian J."/>
            <person name="Qing J."/>
            <person name="Zhong L."/>
            <person name="Ma W."/>
            <person name="Song Y."/>
            <person name="Cui X."/>
            <person name="Yan B."/>
        </authorList>
    </citation>
    <scope>NUCLEOTIDE SEQUENCE [LARGE SCALE GENOMIC DNA]</scope>
    <source>
        <strain evidence="5 6">TDYN1</strain>
    </source>
</reference>
<dbReference type="NCBIfam" id="NF006947">
    <property type="entry name" value="PRK09429.1"/>
    <property type="match status" value="1"/>
</dbReference>
<keyword evidence="6" id="KW-1185">Reference proteome</keyword>
<dbReference type="GO" id="GO:0004252">
    <property type="term" value="F:serine-type endopeptidase activity"/>
    <property type="evidence" value="ECO:0007669"/>
    <property type="project" value="InterPro"/>
</dbReference>
<dbReference type="GO" id="GO:0046872">
    <property type="term" value="F:metal ion binding"/>
    <property type="evidence" value="ECO:0007669"/>
    <property type="project" value="UniProtKB-KW"/>
</dbReference>
<dbReference type="GO" id="GO:0006508">
    <property type="term" value="P:proteolysis"/>
    <property type="evidence" value="ECO:0007669"/>
    <property type="project" value="UniProtKB-KW"/>
</dbReference>
<keyword evidence="4" id="KW-0732">Signal</keyword>
<sequence length="310" mass="33922">MTANKLKKIVFAAALVAMVSADFAPLAAAENIPAKQAFGTQTLPVLTQQPQSIGFYAKGCLAGAVALPTDGPNWQVMRLSRNRRWGHPRMIALLEKLSQDAATDGWPGLLVGDISQPRGGPMLTGHASHQVGLDADIWLTPMPKKRFTDAERESVSAVSMLKPDSLYIDPKKWTSSRTALLKHAASYPEVERIFVHPGIKKKLCDTVKGNRKWLGKIRPYWGHHYHFHIRLTCQPGSTQCTPQAKVPFGDGCDQSLAWWFTDEPWKPAKPSSKPSKKPKPVMVSDLPKACAAVLDGPAPNSIADVTYSAQ</sequence>
<dbReference type="RefSeq" id="WP_217678155.1">
    <property type="nucleotide sequence ID" value="NZ_JAHRVA010000004.1"/>
</dbReference>
<feature type="signal peptide" evidence="4">
    <location>
        <begin position="1"/>
        <end position="28"/>
    </location>
</feature>
<protein>
    <submittedName>
        <fullName evidence="5">Penicillin-insensitive murein endopeptidase</fullName>
        <ecNumber evidence="5">3.4.-.-</ecNumber>
    </submittedName>
</protein>
<dbReference type="Pfam" id="PF03411">
    <property type="entry name" value="Peptidase_M74"/>
    <property type="match status" value="1"/>
</dbReference>
<gene>
    <name evidence="5" type="primary">mepA</name>
    <name evidence="5" type="ORF">KUG47_11785</name>
</gene>
<dbReference type="EMBL" id="JAHRVA010000004">
    <property type="protein sequence ID" value="MBV2144175.1"/>
    <property type="molecule type" value="Genomic_DNA"/>
</dbReference>
<organism evidence="5 6">
    <name type="scientific">Falsochrobactrum tianjinense</name>
    <dbReference type="NCBI Taxonomy" id="2706015"/>
    <lineage>
        <taxon>Bacteria</taxon>
        <taxon>Pseudomonadati</taxon>
        <taxon>Pseudomonadota</taxon>
        <taxon>Alphaproteobacteria</taxon>
        <taxon>Hyphomicrobiales</taxon>
        <taxon>Brucellaceae</taxon>
        <taxon>Falsochrobactrum</taxon>
    </lineage>
</organism>
<dbReference type="InterPro" id="IPR005073">
    <property type="entry name" value="Peptidase_M74"/>
</dbReference>
<keyword evidence="2" id="KW-0479">Metal-binding</keyword>
<evidence type="ECO:0000256" key="3">
    <source>
        <dbReference type="ARBA" id="ARBA00022801"/>
    </source>
</evidence>
<keyword evidence="1" id="KW-0645">Protease</keyword>
<evidence type="ECO:0000313" key="6">
    <source>
        <dbReference type="Proteomes" id="UP000752297"/>
    </source>
</evidence>
<evidence type="ECO:0000313" key="5">
    <source>
        <dbReference type="EMBL" id="MBV2144175.1"/>
    </source>
</evidence>
<dbReference type="AlphaFoldDB" id="A0A949PPR1"/>
<proteinExistence type="predicted"/>
<accession>A0A949PPR1</accession>
<keyword evidence="3 5" id="KW-0378">Hydrolase</keyword>
<name>A0A949PPR1_9HYPH</name>
<dbReference type="Proteomes" id="UP000752297">
    <property type="component" value="Unassembled WGS sequence"/>
</dbReference>
<dbReference type="EC" id="3.4.-.-" evidence="5"/>
<feature type="chain" id="PRO_5038061180" evidence="4">
    <location>
        <begin position="29"/>
        <end position="310"/>
    </location>
</feature>
<evidence type="ECO:0000256" key="1">
    <source>
        <dbReference type="ARBA" id="ARBA00022670"/>
    </source>
</evidence>
<dbReference type="GO" id="GO:0030288">
    <property type="term" value="C:outer membrane-bounded periplasmic space"/>
    <property type="evidence" value="ECO:0007669"/>
    <property type="project" value="InterPro"/>
</dbReference>